<feature type="compositionally biased region" description="Basic and acidic residues" evidence="1">
    <location>
        <begin position="127"/>
        <end position="137"/>
    </location>
</feature>
<feature type="compositionally biased region" description="Polar residues" evidence="1">
    <location>
        <begin position="238"/>
        <end position="263"/>
    </location>
</feature>
<feature type="compositionally biased region" description="Polar residues" evidence="1">
    <location>
        <begin position="157"/>
        <end position="166"/>
    </location>
</feature>
<sequence length="385" mass="41093">MLCPLCHTQNRDNAKFCKGCGQPLAVEVVAEQPESAEQSTTADQDPTQGTPPPPSAAENAARVDTAPAPNQDAAPVETDDSASSSPEASEKQEAHDEQRGADEEDVSQAPTQILTQQQMLAFHARRWQQETEHEHEGSGSYADIADAPTILMRPGSTPDQAPTQAETIPAPARASDESVNEHSEATGTEPPAPPPLARTDGTSSAVDGDGQTEQEVNNEGSSAHSDSAVVPDKEENVEPTTNEGEIEATTNEENQNSEATEQPNPTPAPGLEVGKIVGGRYEVMQVENGAENEHTYIVTDRQGYLHCWNCGSEQNAEGDEFCIDCGAELLNASYILHEYAASGQQATEAQVLQGAIVNTFVEDGITYVVEQPQTSQTAFPRVCTW</sequence>
<evidence type="ECO:0000313" key="4">
    <source>
        <dbReference type="Proteomes" id="UP000326912"/>
    </source>
</evidence>
<feature type="compositionally biased region" description="Basic and acidic residues" evidence="1">
    <location>
        <begin position="174"/>
        <end position="184"/>
    </location>
</feature>
<evidence type="ECO:0000256" key="1">
    <source>
        <dbReference type="SAM" id="MobiDB-lite"/>
    </source>
</evidence>
<dbReference type="AlphaFoldDB" id="A0A5J4KNY7"/>
<name>A0A5J4KNY7_9CHLR</name>
<accession>A0A5J4KNY7</accession>
<dbReference type="RefSeq" id="WP_151756053.1">
    <property type="nucleotide sequence ID" value="NZ_BKZW01000001.1"/>
</dbReference>
<feature type="compositionally biased region" description="Polar residues" evidence="1">
    <location>
        <begin position="200"/>
        <end position="225"/>
    </location>
</feature>
<dbReference type="InterPro" id="IPR026870">
    <property type="entry name" value="Zinc_ribbon_dom"/>
</dbReference>
<reference evidence="3 4" key="1">
    <citation type="submission" date="2019-10" db="EMBL/GenBank/DDBJ databases">
        <title>Dictyobacter vulcani sp. nov., within the class Ktedonobacteria, isolated from soil of volcanic Mt. Zao.</title>
        <authorList>
            <person name="Zheng Y."/>
            <person name="Wang C.M."/>
            <person name="Sakai Y."/>
            <person name="Abe K."/>
            <person name="Yokota A."/>
            <person name="Yabe S."/>
        </authorList>
    </citation>
    <scope>NUCLEOTIDE SEQUENCE [LARGE SCALE GENOMIC DNA]</scope>
    <source>
        <strain evidence="3 4">W12</strain>
    </source>
</reference>
<feature type="region of interest" description="Disordered" evidence="1">
    <location>
        <begin position="31"/>
        <end position="273"/>
    </location>
</feature>
<evidence type="ECO:0000259" key="2">
    <source>
        <dbReference type="Pfam" id="PF13240"/>
    </source>
</evidence>
<protein>
    <recommendedName>
        <fullName evidence="2">Zinc-ribbon domain-containing protein</fullName>
    </recommendedName>
</protein>
<feature type="domain" description="Zinc-ribbon" evidence="2">
    <location>
        <begin position="3"/>
        <end position="24"/>
    </location>
</feature>
<evidence type="ECO:0000313" key="3">
    <source>
        <dbReference type="EMBL" id="GER88120.1"/>
    </source>
</evidence>
<gene>
    <name evidence="3" type="ORF">KDW_22820</name>
</gene>
<dbReference type="Pfam" id="PF13240">
    <property type="entry name" value="Zn_Ribbon_1"/>
    <property type="match status" value="1"/>
</dbReference>
<comment type="caution">
    <text evidence="3">The sequence shown here is derived from an EMBL/GenBank/DDBJ whole genome shotgun (WGS) entry which is preliminary data.</text>
</comment>
<organism evidence="3 4">
    <name type="scientific">Dictyobacter vulcani</name>
    <dbReference type="NCBI Taxonomy" id="2607529"/>
    <lineage>
        <taxon>Bacteria</taxon>
        <taxon>Bacillati</taxon>
        <taxon>Chloroflexota</taxon>
        <taxon>Ktedonobacteria</taxon>
        <taxon>Ktedonobacterales</taxon>
        <taxon>Dictyobacteraceae</taxon>
        <taxon>Dictyobacter</taxon>
    </lineage>
</organism>
<feature type="compositionally biased region" description="Basic and acidic residues" evidence="1">
    <location>
        <begin position="88"/>
        <end position="101"/>
    </location>
</feature>
<keyword evidence="4" id="KW-1185">Reference proteome</keyword>
<dbReference type="EMBL" id="BKZW01000001">
    <property type="protein sequence ID" value="GER88120.1"/>
    <property type="molecule type" value="Genomic_DNA"/>
</dbReference>
<feature type="compositionally biased region" description="Polar residues" evidence="1">
    <location>
        <begin position="108"/>
        <end position="119"/>
    </location>
</feature>
<proteinExistence type="predicted"/>
<dbReference type="Proteomes" id="UP000326912">
    <property type="component" value="Unassembled WGS sequence"/>
</dbReference>